<feature type="domain" description="Glycosyltransferase 2-like" evidence="4">
    <location>
        <begin position="8"/>
        <end position="169"/>
    </location>
</feature>
<keyword evidence="2" id="KW-0328">Glycosyltransferase</keyword>
<evidence type="ECO:0000313" key="6">
    <source>
        <dbReference type="Proteomes" id="UP000011885"/>
    </source>
</evidence>
<dbReference type="Proteomes" id="UP000011885">
    <property type="component" value="Unassembled WGS sequence"/>
</dbReference>
<protein>
    <submittedName>
        <fullName evidence="5">Glycosyl transferase, group 2 family protein</fullName>
    </submittedName>
</protein>
<dbReference type="PANTHER" id="PTHR43685">
    <property type="entry name" value="GLYCOSYLTRANSFERASE"/>
    <property type="match status" value="1"/>
</dbReference>
<evidence type="ECO:0000256" key="2">
    <source>
        <dbReference type="ARBA" id="ARBA00022676"/>
    </source>
</evidence>
<dbReference type="SUPFAM" id="SSF53448">
    <property type="entry name" value="Nucleotide-diphospho-sugar transferases"/>
    <property type="match status" value="1"/>
</dbReference>
<dbReference type="EMBL" id="ANOH01000197">
    <property type="protein sequence ID" value="EMI55777.1"/>
    <property type="molecule type" value="Genomic_DNA"/>
</dbReference>
<dbReference type="InterPro" id="IPR001173">
    <property type="entry name" value="Glyco_trans_2-like"/>
</dbReference>
<reference evidence="5 6" key="1">
    <citation type="journal article" date="2013" name="Mar. Genomics">
        <title>Expression of sulfatases in Rhodopirellula baltica and the diversity of sulfatases in the genus Rhodopirellula.</title>
        <authorList>
            <person name="Wegner C.E."/>
            <person name="Richter-Heitmann T."/>
            <person name="Klindworth A."/>
            <person name="Klockow C."/>
            <person name="Richter M."/>
            <person name="Achstetter T."/>
            <person name="Glockner F.O."/>
            <person name="Harder J."/>
        </authorList>
    </citation>
    <scope>NUCLEOTIDE SEQUENCE [LARGE SCALE GENOMIC DNA]</scope>
    <source>
        <strain evidence="5 6">SM41</strain>
    </source>
</reference>
<dbReference type="AlphaFoldDB" id="M5U2U5"/>
<comment type="caution">
    <text evidence="5">The sequence shown here is derived from an EMBL/GenBank/DDBJ whole genome shotgun (WGS) entry which is preliminary data.</text>
</comment>
<evidence type="ECO:0000313" key="5">
    <source>
        <dbReference type="EMBL" id="EMI55777.1"/>
    </source>
</evidence>
<dbReference type="GO" id="GO:0016757">
    <property type="term" value="F:glycosyltransferase activity"/>
    <property type="evidence" value="ECO:0007669"/>
    <property type="project" value="UniProtKB-KW"/>
</dbReference>
<name>M5U2U5_9BACT</name>
<dbReference type="InterPro" id="IPR050834">
    <property type="entry name" value="Glycosyltransf_2"/>
</dbReference>
<evidence type="ECO:0000259" key="4">
    <source>
        <dbReference type="Pfam" id="PF00535"/>
    </source>
</evidence>
<dbReference type="PATRIC" id="fig|1263870.3.peg.2968"/>
<gene>
    <name evidence="5" type="ORF">RSSM_02793</name>
</gene>
<dbReference type="Gene3D" id="3.90.550.10">
    <property type="entry name" value="Spore Coat Polysaccharide Biosynthesis Protein SpsA, Chain A"/>
    <property type="match status" value="1"/>
</dbReference>
<dbReference type="Pfam" id="PF00535">
    <property type="entry name" value="Glycos_transf_2"/>
    <property type="match status" value="1"/>
</dbReference>
<dbReference type="PANTHER" id="PTHR43685:SF5">
    <property type="entry name" value="GLYCOSYLTRANSFERASE EPSE-RELATED"/>
    <property type="match status" value="1"/>
</dbReference>
<evidence type="ECO:0000256" key="1">
    <source>
        <dbReference type="ARBA" id="ARBA00006739"/>
    </source>
</evidence>
<dbReference type="InterPro" id="IPR029044">
    <property type="entry name" value="Nucleotide-diphossugar_trans"/>
</dbReference>
<keyword evidence="6" id="KW-1185">Reference proteome</keyword>
<comment type="similarity">
    <text evidence="1">Belongs to the glycosyltransferase 2 family.</text>
</comment>
<sequence>METCDIDVVMPIYNAENYLELAIRSILQQTYPHFRMVCVDDGSTDASSEILTSFAKEDPRVTVHRQENQGLVGALNAGLARCTAPLIARMDADDIAMPQRFFLQREFLARHDDVVAVGTAILELDSDGAALGVDSFGISHEAIEADMLRMKTGMAHPTVMMRREVVEKLGGYRPQYEWIEDLDLWLRMSEIGKLANLPQVLLCYRQHGSSGTWSVGRKRRERLLSLMQESYRRRGIRLPNAIVQRCLASRSPSGPNKWARKASRNGQWDVALKHLLRQWKASPLSVLTWRMSLEAAVRTAVHRFQGTRQDMPEVPEIKRAA</sequence>
<evidence type="ECO:0000256" key="3">
    <source>
        <dbReference type="ARBA" id="ARBA00022679"/>
    </source>
</evidence>
<accession>M5U2U5</accession>
<proteinExistence type="inferred from homology"/>
<organism evidence="5 6">
    <name type="scientific">Rhodopirellula sallentina SM41</name>
    <dbReference type="NCBI Taxonomy" id="1263870"/>
    <lineage>
        <taxon>Bacteria</taxon>
        <taxon>Pseudomonadati</taxon>
        <taxon>Planctomycetota</taxon>
        <taxon>Planctomycetia</taxon>
        <taxon>Pirellulales</taxon>
        <taxon>Pirellulaceae</taxon>
        <taxon>Rhodopirellula</taxon>
    </lineage>
</organism>
<keyword evidence="3 5" id="KW-0808">Transferase</keyword>